<dbReference type="Pfam" id="PF00166">
    <property type="entry name" value="Cpn10"/>
    <property type="match status" value="1"/>
</dbReference>
<comment type="subunit">
    <text evidence="3">Heptamer of 7 subunits arranged in a ring. Interacts with the chaperonin GroEL.</text>
</comment>
<dbReference type="eggNOG" id="COG0234">
    <property type="taxonomic scope" value="Bacteria"/>
</dbReference>
<evidence type="ECO:0000256" key="4">
    <source>
        <dbReference type="RuleBase" id="RU000535"/>
    </source>
</evidence>
<dbReference type="FunFam" id="2.30.33.40:FF:000001">
    <property type="entry name" value="10 kDa chaperonin"/>
    <property type="match status" value="1"/>
</dbReference>
<dbReference type="GO" id="GO:0005737">
    <property type="term" value="C:cytoplasm"/>
    <property type="evidence" value="ECO:0007669"/>
    <property type="project" value="UniProtKB-SubCell"/>
</dbReference>
<dbReference type="AlphaFoldDB" id="A0A0R2KGM8"/>
<dbReference type="SUPFAM" id="SSF50129">
    <property type="entry name" value="GroES-like"/>
    <property type="match status" value="1"/>
</dbReference>
<dbReference type="GO" id="GO:0044183">
    <property type="term" value="F:protein folding chaperone"/>
    <property type="evidence" value="ECO:0007669"/>
    <property type="project" value="InterPro"/>
</dbReference>
<keyword evidence="6" id="KW-1185">Reference proteome</keyword>
<evidence type="ECO:0000313" key="6">
    <source>
        <dbReference type="Proteomes" id="UP000051500"/>
    </source>
</evidence>
<dbReference type="SMART" id="SM00883">
    <property type="entry name" value="Cpn10"/>
    <property type="match status" value="1"/>
</dbReference>
<comment type="subcellular location">
    <subcellularLocation>
        <location evidence="3">Cytoplasm</location>
    </subcellularLocation>
</comment>
<dbReference type="CDD" id="cd00320">
    <property type="entry name" value="cpn10"/>
    <property type="match status" value="1"/>
</dbReference>
<dbReference type="PANTHER" id="PTHR10772">
    <property type="entry name" value="10 KDA HEAT SHOCK PROTEIN"/>
    <property type="match status" value="1"/>
</dbReference>
<dbReference type="Gene3D" id="2.30.33.40">
    <property type="entry name" value="GroES chaperonin"/>
    <property type="match status" value="1"/>
</dbReference>
<dbReference type="Proteomes" id="UP000051500">
    <property type="component" value="Unassembled WGS sequence"/>
</dbReference>
<proteinExistence type="inferred from homology"/>
<comment type="caution">
    <text evidence="5">The sequence shown here is derived from an EMBL/GenBank/DDBJ whole genome shotgun (WGS) entry which is preliminary data.</text>
</comment>
<dbReference type="PROSITE" id="PS00681">
    <property type="entry name" value="CHAPERONINS_CPN10"/>
    <property type="match status" value="1"/>
</dbReference>
<evidence type="ECO:0000313" key="5">
    <source>
        <dbReference type="EMBL" id="KRN88427.1"/>
    </source>
</evidence>
<dbReference type="GO" id="GO:0051087">
    <property type="term" value="F:protein-folding chaperone binding"/>
    <property type="evidence" value="ECO:0007669"/>
    <property type="project" value="TreeGrafter"/>
</dbReference>
<keyword evidence="2 3" id="KW-0143">Chaperone</keyword>
<organism evidence="5 6">
    <name type="scientific">Ligilactobacillus ceti DSM 22408</name>
    <dbReference type="NCBI Taxonomy" id="1122146"/>
    <lineage>
        <taxon>Bacteria</taxon>
        <taxon>Bacillati</taxon>
        <taxon>Bacillota</taxon>
        <taxon>Bacilli</taxon>
        <taxon>Lactobacillales</taxon>
        <taxon>Lactobacillaceae</taxon>
        <taxon>Ligilactobacillus</taxon>
    </lineage>
</organism>
<dbReference type="InterPro" id="IPR011032">
    <property type="entry name" value="GroES-like_sf"/>
</dbReference>
<dbReference type="RefSeq" id="WP_027106844.1">
    <property type="nucleotide sequence ID" value="NZ_JQBZ01000025.1"/>
</dbReference>
<dbReference type="PATRIC" id="fig|1122146.4.peg.403"/>
<reference evidence="5 6" key="1">
    <citation type="journal article" date="2015" name="Genome Announc.">
        <title>Expanding the biotechnology potential of lactobacilli through comparative genomics of 213 strains and associated genera.</title>
        <authorList>
            <person name="Sun Z."/>
            <person name="Harris H.M."/>
            <person name="McCann A."/>
            <person name="Guo C."/>
            <person name="Argimon S."/>
            <person name="Zhang W."/>
            <person name="Yang X."/>
            <person name="Jeffery I.B."/>
            <person name="Cooney J.C."/>
            <person name="Kagawa T.F."/>
            <person name="Liu W."/>
            <person name="Song Y."/>
            <person name="Salvetti E."/>
            <person name="Wrobel A."/>
            <person name="Rasinkangas P."/>
            <person name="Parkhill J."/>
            <person name="Rea M.C."/>
            <person name="O'Sullivan O."/>
            <person name="Ritari J."/>
            <person name="Douillard F.P."/>
            <person name="Paul Ross R."/>
            <person name="Yang R."/>
            <person name="Briner A.E."/>
            <person name="Felis G.E."/>
            <person name="de Vos W.M."/>
            <person name="Barrangou R."/>
            <person name="Klaenhammer T.R."/>
            <person name="Caufield P.W."/>
            <person name="Cui Y."/>
            <person name="Zhang H."/>
            <person name="O'Toole P.W."/>
        </authorList>
    </citation>
    <scope>NUCLEOTIDE SEQUENCE [LARGE SCALE GENOMIC DNA]</scope>
    <source>
        <strain evidence="5 6">DSM 22408</strain>
    </source>
</reference>
<evidence type="ECO:0000256" key="3">
    <source>
        <dbReference type="HAMAP-Rule" id="MF_00580"/>
    </source>
</evidence>
<evidence type="ECO:0000256" key="2">
    <source>
        <dbReference type="ARBA" id="ARBA00023186"/>
    </source>
</evidence>
<accession>A0A0R2KGM8</accession>
<dbReference type="GO" id="GO:0046872">
    <property type="term" value="F:metal ion binding"/>
    <property type="evidence" value="ECO:0007669"/>
    <property type="project" value="TreeGrafter"/>
</dbReference>
<dbReference type="PRINTS" id="PR00297">
    <property type="entry name" value="CHAPERONIN10"/>
</dbReference>
<dbReference type="GO" id="GO:0051082">
    <property type="term" value="F:unfolded protein binding"/>
    <property type="evidence" value="ECO:0007669"/>
    <property type="project" value="TreeGrafter"/>
</dbReference>
<dbReference type="InterPro" id="IPR018369">
    <property type="entry name" value="Chaprnonin_Cpn10_CS"/>
</dbReference>
<dbReference type="EMBL" id="JQBZ01000025">
    <property type="protein sequence ID" value="KRN88427.1"/>
    <property type="molecule type" value="Genomic_DNA"/>
</dbReference>
<comment type="function">
    <text evidence="3 4">Together with the chaperonin GroEL, plays an essential role in assisting protein folding. The GroEL-GroES system forms a nano-cage that allows encapsulation of the non-native substrate proteins and provides a physical environment optimized to promote and accelerate protein folding. GroES binds to the apical surface of the GroEL ring, thereby capping the opening of the GroEL channel.</text>
</comment>
<evidence type="ECO:0000256" key="1">
    <source>
        <dbReference type="ARBA" id="ARBA00006975"/>
    </source>
</evidence>
<dbReference type="OrthoDB" id="9806791at2"/>
<name>A0A0R2KGM8_9LACO</name>
<keyword evidence="3" id="KW-0963">Cytoplasm</keyword>
<dbReference type="InterPro" id="IPR020818">
    <property type="entry name" value="Chaperonin_GroES"/>
</dbReference>
<dbReference type="STRING" id="1122146.IV53_GL000391"/>
<dbReference type="HAMAP" id="MF_00580">
    <property type="entry name" value="CH10"/>
    <property type="match status" value="1"/>
</dbReference>
<comment type="similarity">
    <text evidence="1 3 4">Belongs to the GroES chaperonin family.</text>
</comment>
<dbReference type="InterPro" id="IPR037124">
    <property type="entry name" value="Chaperonin_GroES_sf"/>
</dbReference>
<dbReference type="GO" id="GO:0005524">
    <property type="term" value="F:ATP binding"/>
    <property type="evidence" value="ECO:0007669"/>
    <property type="project" value="InterPro"/>
</dbReference>
<dbReference type="PANTHER" id="PTHR10772:SF58">
    <property type="entry name" value="CO-CHAPERONIN GROES"/>
    <property type="match status" value="1"/>
</dbReference>
<gene>
    <name evidence="3" type="primary">groES</name>
    <name evidence="3" type="synonym">groS</name>
    <name evidence="5" type="ORF">IV53_GL000391</name>
</gene>
<sequence>MLRPLGERVIIQVKKEQEQTVGSLVLAGPTEEQPTKGTVVAISADIKADVLKENDVVVFDKFAGSTVQYQGQDYLILQLKDILAVVE</sequence>
<protein>
    <recommendedName>
        <fullName evidence="3">Co-chaperonin GroES</fullName>
    </recommendedName>
    <alternativeName>
        <fullName evidence="3">10 kDa chaperonin</fullName>
    </alternativeName>
    <alternativeName>
        <fullName evidence="3">Chaperonin-10</fullName>
        <shortName evidence="3">Cpn10</shortName>
    </alternativeName>
</protein>